<evidence type="ECO:0000256" key="11">
    <source>
        <dbReference type="ARBA" id="ARBA00022723"/>
    </source>
</evidence>
<comment type="cofactor">
    <cofactor evidence="1">
        <name>[4Fe-4S] cluster</name>
        <dbReference type="ChEBI" id="CHEBI:49883"/>
    </cofactor>
</comment>
<evidence type="ECO:0000256" key="3">
    <source>
        <dbReference type="ARBA" id="ARBA00004785"/>
    </source>
</evidence>
<accession>A0A3B1D0R1</accession>
<comment type="catalytic activity">
    <reaction evidence="17">
        <text>coproporphyrinogen III + 2 S-adenosyl-L-methionine = protoporphyrinogen IX + 2 5'-deoxyadenosine + 2 L-methionine + 2 CO2</text>
        <dbReference type="Rhea" id="RHEA:15425"/>
        <dbReference type="ChEBI" id="CHEBI:16526"/>
        <dbReference type="ChEBI" id="CHEBI:17319"/>
        <dbReference type="ChEBI" id="CHEBI:57307"/>
        <dbReference type="ChEBI" id="CHEBI:57309"/>
        <dbReference type="ChEBI" id="CHEBI:57844"/>
        <dbReference type="ChEBI" id="CHEBI:59789"/>
        <dbReference type="EC" id="1.3.98.3"/>
    </reaction>
</comment>
<dbReference type="InterPro" id="IPR023404">
    <property type="entry name" value="rSAM_horseshoe"/>
</dbReference>
<comment type="subunit">
    <text evidence="5">Monomer.</text>
</comment>
<dbReference type="InterPro" id="IPR006638">
    <property type="entry name" value="Elp3/MiaA/NifB-like_rSAM"/>
</dbReference>
<evidence type="ECO:0000256" key="10">
    <source>
        <dbReference type="ARBA" id="ARBA00022691"/>
    </source>
</evidence>
<dbReference type="Gene3D" id="3.80.30.20">
    <property type="entry name" value="tm_1862 like domain"/>
    <property type="match status" value="1"/>
</dbReference>
<evidence type="ECO:0000256" key="8">
    <source>
        <dbReference type="ARBA" id="ARBA00022485"/>
    </source>
</evidence>
<dbReference type="SFLD" id="SFLDG01065">
    <property type="entry name" value="anaerobic_coproporphyrinogen-I"/>
    <property type="match status" value="1"/>
</dbReference>
<dbReference type="GO" id="GO:0005737">
    <property type="term" value="C:cytoplasm"/>
    <property type="evidence" value="ECO:0007669"/>
    <property type="project" value="UniProtKB-SubCell"/>
</dbReference>
<dbReference type="GO" id="GO:0004109">
    <property type="term" value="F:coproporphyrinogen oxidase activity"/>
    <property type="evidence" value="ECO:0007669"/>
    <property type="project" value="InterPro"/>
</dbReference>
<keyword evidence="8" id="KW-0004">4Fe-4S</keyword>
<dbReference type="PIRSF" id="PIRSF000167">
    <property type="entry name" value="HemN"/>
    <property type="match status" value="1"/>
</dbReference>
<evidence type="ECO:0000256" key="1">
    <source>
        <dbReference type="ARBA" id="ARBA00001966"/>
    </source>
</evidence>
<dbReference type="GO" id="GO:0006782">
    <property type="term" value="P:protoporphyrinogen IX biosynthetic process"/>
    <property type="evidence" value="ECO:0007669"/>
    <property type="project" value="UniProtKB-UniPathway"/>
</dbReference>
<dbReference type="GO" id="GO:0051989">
    <property type="term" value="F:coproporphyrinogen dehydrogenase activity"/>
    <property type="evidence" value="ECO:0007669"/>
    <property type="project" value="UniProtKB-EC"/>
</dbReference>
<sequence length="458" mass="53618">MPIHINKETLLKYDIPGPRYTSYPTAPIWTDDVTENIYIEKLKQLRSSDKTLSLYIHIPFCQTLCSYCGCNVLIRKQEVKHGDEYLQYLFKEIDLITQYIGKNKKIKQFHWGGGTPTYFNEQQIERIFEKVRESFDIDFDGEIAIEIDPRTIDKKKMHRLRLLGFNRISMGVQDFNADVQKAVNRIQPYELVKEFNDLCHELKFNSVNFDLIYGLPHQTPMSFKETIDKVIALRPDRIALYSFAYVPWLKKHQNKMDKVALPTPDQKIDIFLNSRDALIDSGYQAIAMDHFALKKDELAKAFDKGSLYRNFMGYTVKPADEYIGLGLTSIGFLENTFVQNHKVLKDYYDSLDNAQLPIERGKVLNEDDVIRQWTINALICQFSVDKESFQEKFKLAFDKYFTQEQDHLKQCIEDNLIAVDGDMIRVTDLGKIFIRNVCMGFDYYLRQKGAHKRFSRTV</sequence>
<dbReference type="Pfam" id="PF04055">
    <property type="entry name" value="Radical_SAM"/>
    <property type="match status" value="1"/>
</dbReference>
<evidence type="ECO:0000256" key="5">
    <source>
        <dbReference type="ARBA" id="ARBA00011245"/>
    </source>
</evidence>
<evidence type="ECO:0000256" key="4">
    <source>
        <dbReference type="ARBA" id="ARBA00005493"/>
    </source>
</evidence>
<evidence type="ECO:0000256" key="17">
    <source>
        <dbReference type="ARBA" id="ARBA00048321"/>
    </source>
</evidence>
<dbReference type="SUPFAM" id="SSF102114">
    <property type="entry name" value="Radical SAM enzymes"/>
    <property type="match status" value="1"/>
</dbReference>
<organism evidence="19">
    <name type="scientific">hydrothermal vent metagenome</name>
    <dbReference type="NCBI Taxonomy" id="652676"/>
    <lineage>
        <taxon>unclassified sequences</taxon>
        <taxon>metagenomes</taxon>
        <taxon>ecological metagenomes</taxon>
    </lineage>
</organism>
<evidence type="ECO:0000256" key="16">
    <source>
        <dbReference type="ARBA" id="ARBA00030263"/>
    </source>
</evidence>
<keyword evidence="10" id="KW-0949">S-adenosyl-L-methionine</keyword>
<evidence type="ECO:0000256" key="13">
    <source>
        <dbReference type="ARBA" id="ARBA00023004"/>
    </source>
</evidence>
<comment type="pathway">
    <text evidence="3">Porphyrin-containing compound metabolism; protoporphyrin-IX biosynthesis; protoporphyrinogen-IX from coproporphyrinogen-III (AdoMet route): step 1/1.</text>
</comment>
<dbReference type="InterPro" id="IPR058240">
    <property type="entry name" value="rSAM_sf"/>
</dbReference>
<dbReference type="GO" id="GO:0046872">
    <property type="term" value="F:metal ion binding"/>
    <property type="evidence" value="ECO:0007669"/>
    <property type="project" value="UniProtKB-KW"/>
</dbReference>
<dbReference type="UniPathway" id="UPA00251">
    <property type="reaction ID" value="UER00323"/>
</dbReference>
<dbReference type="AlphaFoldDB" id="A0A3B1D0R1"/>
<keyword evidence="15" id="KW-0627">Porphyrin biosynthesis</keyword>
<dbReference type="InterPro" id="IPR004558">
    <property type="entry name" value="Coprogen_oxidase_HemN"/>
</dbReference>
<evidence type="ECO:0000256" key="6">
    <source>
        <dbReference type="ARBA" id="ARBA00011912"/>
    </source>
</evidence>
<dbReference type="Pfam" id="PF06969">
    <property type="entry name" value="HemN_C"/>
    <property type="match status" value="1"/>
</dbReference>
<keyword evidence="9" id="KW-0963">Cytoplasm</keyword>
<dbReference type="EMBL" id="UOGJ01000098">
    <property type="protein sequence ID" value="VAX36496.1"/>
    <property type="molecule type" value="Genomic_DNA"/>
</dbReference>
<protein>
    <recommendedName>
        <fullName evidence="7">Oxygen-independent coproporphyrinogen III oxidase</fullName>
        <ecNumber evidence="6">1.3.98.3</ecNumber>
    </recommendedName>
    <alternativeName>
        <fullName evidence="16">Coproporphyrinogen III dehydrogenase</fullName>
    </alternativeName>
</protein>
<evidence type="ECO:0000313" key="19">
    <source>
        <dbReference type="EMBL" id="VAX36496.1"/>
    </source>
</evidence>
<dbReference type="SMART" id="SM00729">
    <property type="entry name" value="Elp3"/>
    <property type="match status" value="1"/>
</dbReference>
<keyword evidence="13" id="KW-0408">Iron</keyword>
<dbReference type="NCBIfam" id="TIGR00538">
    <property type="entry name" value="hemN"/>
    <property type="match status" value="1"/>
</dbReference>
<dbReference type="GO" id="GO:0051539">
    <property type="term" value="F:4 iron, 4 sulfur cluster binding"/>
    <property type="evidence" value="ECO:0007669"/>
    <property type="project" value="UniProtKB-KW"/>
</dbReference>
<reference evidence="19" key="1">
    <citation type="submission" date="2018-06" db="EMBL/GenBank/DDBJ databases">
        <authorList>
            <person name="Zhirakovskaya E."/>
        </authorList>
    </citation>
    <scope>NUCLEOTIDE SEQUENCE</scope>
</reference>
<dbReference type="PANTHER" id="PTHR13932:SF6">
    <property type="entry name" value="OXYGEN-INDEPENDENT COPROPORPHYRINOGEN III OXIDASE"/>
    <property type="match status" value="1"/>
</dbReference>
<feature type="domain" description="Radical SAM core" evidence="18">
    <location>
        <begin position="46"/>
        <end position="284"/>
    </location>
</feature>
<dbReference type="FunFam" id="3.80.30.20:FF:000012">
    <property type="entry name" value="Coproporphyrinogen-III oxidase"/>
    <property type="match status" value="1"/>
</dbReference>
<evidence type="ECO:0000259" key="18">
    <source>
        <dbReference type="PROSITE" id="PS51918"/>
    </source>
</evidence>
<dbReference type="SFLD" id="SFLDS00029">
    <property type="entry name" value="Radical_SAM"/>
    <property type="match status" value="1"/>
</dbReference>
<proteinExistence type="inferred from homology"/>
<name>A0A3B1D0R1_9ZZZZ</name>
<dbReference type="InterPro" id="IPR034505">
    <property type="entry name" value="Coproporphyrinogen-III_oxidase"/>
</dbReference>
<evidence type="ECO:0000256" key="2">
    <source>
        <dbReference type="ARBA" id="ARBA00004496"/>
    </source>
</evidence>
<evidence type="ECO:0000256" key="12">
    <source>
        <dbReference type="ARBA" id="ARBA00023002"/>
    </source>
</evidence>
<evidence type="ECO:0000256" key="9">
    <source>
        <dbReference type="ARBA" id="ARBA00022490"/>
    </source>
</evidence>
<evidence type="ECO:0000256" key="14">
    <source>
        <dbReference type="ARBA" id="ARBA00023014"/>
    </source>
</evidence>
<evidence type="ECO:0000256" key="7">
    <source>
        <dbReference type="ARBA" id="ARBA00020156"/>
    </source>
</evidence>
<dbReference type="InterPro" id="IPR007197">
    <property type="entry name" value="rSAM"/>
</dbReference>
<dbReference type="InterPro" id="IPR010723">
    <property type="entry name" value="HemN_C"/>
</dbReference>
<keyword evidence="11" id="KW-0479">Metal-binding</keyword>
<dbReference type="FunFam" id="1.10.10.920:FF:000001">
    <property type="entry name" value="Coproporphyrinogen-III oxidase"/>
    <property type="match status" value="1"/>
</dbReference>
<keyword evidence="14" id="KW-0411">Iron-sulfur</keyword>
<evidence type="ECO:0000256" key="15">
    <source>
        <dbReference type="ARBA" id="ARBA00023244"/>
    </source>
</evidence>
<comment type="subcellular location">
    <subcellularLocation>
        <location evidence="2">Cytoplasm</location>
    </subcellularLocation>
</comment>
<dbReference type="EC" id="1.3.98.3" evidence="6"/>
<keyword evidence="12 19" id="KW-0560">Oxidoreductase</keyword>
<dbReference type="PANTHER" id="PTHR13932">
    <property type="entry name" value="COPROPORPHYRINIGEN III OXIDASE"/>
    <property type="match status" value="1"/>
</dbReference>
<dbReference type="PROSITE" id="PS51918">
    <property type="entry name" value="RADICAL_SAM"/>
    <property type="match status" value="1"/>
</dbReference>
<dbReference type="Gene3D" id="1.10.10.920">
    <property type="match status" value="1"/>
</dbReference>
<comment type="similarity">
    <text evidence="4">Belongs to the anaerobic coproporphyrinogen-III oxidase family.</text>
</comment>
<gene>
    <name evidence="19" type="ORF">MNBD_UNCLBAC01-51</name>
</gene>